<dbReference type="InterPro" id="IPR011048">
    <property type="entry name" value="Haem_d1_sf"/>
</dbReference>
<dbReference type="SUPFAM" id="SSF50998">
    <property type="entry name" value="Quinoprotein alcohol dehydrogenase-like"/>
    <property type="match status" value="1"/>
</dbReference>
<dbReference type="KEGG" id="sky:D0C37_03255"/>
<dbReference type="InterPro" id="IPR027417">
    <property type="entry name" value="P-loop_NTPase"/>
</dbReference>
<reference evidence="3 4" key="1">
    <citation type="submission" date="2018-08" db="EMBL/GenBank/DDBJ databases">
        <authorList>
            <person name="Ferrada E.E."/>
            <person name="Latorre B.A."/>
        </authorList>
    </citation>
    <scope>NUCLEOTIDE SEQUENCE [LARGE SCALE GENOMIC DNA]</scope>
    <source>
        <strain evidence="3 4">VK-A60T</strain>
    </source>
</reference>
<feature type="region of interest" description="Disordered" evidence="1">
    <location>
        <begin position="97"/>
        <end position="121"/>
    </location>
</feature>
<evidence type="ECO:0000256" key="1">
    <source>
        <dbReference type="SAM" id="MobiDB-lite"/>
    </source>
</evidence>
<dbReference type="Gene3D" id="2.130.10.10">
    <property type="entry name" value="YVTN repeat-like/Quinoprotein amine dehydrogenase"/>
    <property type="match status" value="1"/>
</dbReference>
<evidence type="ECO:0000313" key="3">
    <source>
        <dbReference type="EMBL" id="AXQ53718.1"/>
    </source>
</evidence>
<dbReference type="Proteomes" id="UP000259636">
    <property type="component" value="Chromosome"/>
</dbReference>
<dbReference type="Gene3D" id="2.120.10.30">
    <property type="entry name" value="TolB, C-terminal domain"/>
    <property type="match status" value="1"/>
</dbReference>
<dbReference type="InterPro" id="IPR011042">
    <property type="entry name" value="6-blade_b-propeller_TolB-like"/>
</dbReference>
<dbReference type="InterPro" id="IPR009003">
    <property type="entry name" value="Peptidase_S1_PA"/>
</dbReference>
<dbReference type="InterPro" id="IPR011047">
    <property type="entry name" value="Quinoprotein_ADH-like_sf"/>
</dbReference>
<dbReference type="InterPro" id="IPR015943">
    <property type="entry name" value="WD40/YVTN_repeat-like_dom_sf"/>
</dbReference>
<protein>
    <recommendedName>
        <fullName evidence="2">Novel STAND NTPase 1 domain-containing protein</fullName>
    </recommendedName>
</protein>
<feature type="domain" description="Novel STAND NTPase 1" evidence="2">
    <location>
        <begin position="251"/>
        <end position="642"/>
    </location>
</feature>
<dbReference type="SUPFAM" id="SSF50494">
    <property type="entry name" value="Trypsin-like serine proteases"/>
    <property type="match status" value="1"/>
</dbReference>
<dbReference type="Pfam" id="PF20703">
    <property type="entry name" value="nSTAND1"/>
    <property type="match status" value="1"/>
</dbReference>
<name>A0A385D5S8_9ACTN</name>
<gene>
    <name evidence="3" type="ORF">D0C37_03255</name>
</gene>
<evidence type="ECO:0000259" key="2">
    <source>
        <dbReference type="Pfam" id="PF20703"/>
    </source>
</evidence>
<dbReference type="SUPFAM" id="SSF52540">
    <property type="entry name" value="P-loop containing nucleoside triphosphate hydrolases"/>
    <property type="match status" value="1"/>
</dbReference>
<evidence type="ECO:0000313" key="4">
    <source>
        <dbReference type="Proteomes" id="UP000259636"/>
    </source>
</evidence>
<dbReference type="Pfam" id="PF13365">
    <property type="entry name" value="Trypsin_2"/>
    <property type="match status" value="1"/>
</dbReference>
<dbReference type="EMBL" id="CP031742">
    <property type="protein sequence ID" value="AXQ53718.1"/>
    <property type="molecule type" value="Genomic_DNA"/>
</dbReference>
<organism evidence="3 4">
    <name type="scientific">Streptomyces koyangensis</name>
    <dbReference type="NCBI Taxonomy" id="188770"/>
    <lineage>
        <taxon>Bacteria</taxon>
        <taxon>Bacillati</taxon>
        <taxon>Actinomycetota</taxon>
        <taxon>Actinomycetes</taxon>
        <taxon>Kitasatosporales</taxon>
        <taxon>Streptomycetaceae</taxon>
        <taxon>Streptomyces</taxon>
        <taxon>Streptomyces aurantiacus group</taxon>
    </lineage>
</organism>
<dbReference type="InterPro" id="IPR049052">
    <property type="entry name" value="nSTAND1"/>
</dbReference>
<dbReference type="SUPFAM" id="SSF51004">
    <property type="entry name" value="C-terminal (heme d1) domain of cytochrome cd1-nitrite reductase"/>
    <property type="match status" value="1"/>
</dbReference>
<dbReference type="Gene3D" id="3.40.50.300">
    <property type="entry name" value="P-loop containing nucleotide triphosphate hydrolases"/>
    <property type="match status" value="1"/>
</dbReference>
<proteinExistence type="predicted"/>
<accession>A0A385D5S8</accession>
<sequence length="1455" mass="156754">MRVPGSPPERPVVPGPRSLDTAVLRVRDGRGQGVGVAFLVSDTLALTCAHVVHAALGTTGDEPPDAAARVQVDLPLAPAPERDGGAPVTTARVEHWVPPRAPTEGPSVPAARTESSPGRAGPVLPADVAVLRLEAPLPGAGPVRLVEADELWGHPLRAYGLPAGRPGGVWHAGVLRGRQADGWVQADLAGDGYPVSRGFSGAPVWDDQLSGVVGMVTVAESGEPPVSYLVPTSGLLAVRPELRAVALAPSPFRGLSAFEEADAALFHGRRAESEEVARALSTERRVTVVGPSGSGKSSLALAGVVPLLRARGAQVVVVRPARGSDPFTSFAAGLLPLLEPGLAEDERRERTAELADVLRRHGPADTVTRLLQLRRGSRLLLVVDQFEEVLGLDPAAVDAFAGLLTGGTLPETVRVLMTLRADFLEPVLADPRLGPAAGEHLYALAPPDPARLREIVTAPVDAVPAVSYEPQLADRILADTGPGPGELPLLGLTLDLLWQRQEGGLLTHRAYEQLGGVGGALGRHADQEWRACVPPEDEEIARRLFTRLVRVTAGLPAPARRTALRTELGAGEWRVAQRLAGTRLLVTGRNAEGTETVELAHEALIAGWEKLSDWATGDRAFLEWRAELRQDMHRWEQAGQPPQLLPTPLQLARSEEWLAARGDELTDAERRYLDAGHTRRRTRLRRRRATLSAISFAVLLVIVALAAFHATREESQERAAEAASRALALAAADDTRTEPALGALKALAAHRTAPTQEARDELLRQYLLYEGYDRVLSGVLGTVREFEASADGDVVLAVSQLGRATLFTGVTSGRVRSAQVPSTGQVMHGVVAADGKRVAYVQVDGKAVWFDVDTDAAGLLGPKRRAVDGPDVRLDPDLMPALSADGRSLASVVGDRLVRWDLESGTRTGTAPAPPELTGPLAFAPDGRLLAMSYGESGTRVLTSVDLSEGRATRLLTGTQEIYLSGDRGTAVVCREEDGQSVIRRYRTSDGTETGRSYRERDEAYTTDLCTLEAVDETGRRVALHWGDEVRVLDLDKGEAISRAPLTGRALSQIRSPGRLAASRGKLYHMGWNDSLIAYMDMTPGRRLLKAGQHRLTPDGKRSLIVQEDGSRTALHPADPGRSGRVLARAKRAEPYWVPQKTDLPVFDTGGALVADREGRNLVVVRDASTLRKVTTVKAVRPPPTDPDARAVRDLDMSGGLSNYRQDYEFRYFFDHTGHLLTVSGTVVQQWDPRTGRQTARFDAGGLRPDDEPDAVMTITPYPGRNKVSVLVPGRPGLRVVDLTTKEVVDRVRTGADALSVQFSPDGSYFAVLRRDAGLEVRRREDHPRRVLGPLSTLGEENAHDRYRAVFLDDGRYLVAADNAVRIYRLDEPGHEDAYVLGAPVAGYADQYLLLDVSGDGKTVVHGAFEEPGTALALDPEVWSRELCRTIGHRAFTADERKDLPAGSESRPPCP</sequence>